<dbReference type="InterPro" id="IPR036890">
    <property type="entry name" value="HATPase_C_sf"/>
</dbReference>
<evidence type="ECO:0000259" key="10">
    <source>
        <dbReference type="PROSITE" id="PS50113"/>
    </source>
</evidence>
<dbReference type="PANTHER" id="PTHR43547">
    <property type="entry name" value="TWO-COMPONENT HISTIDINE KINASE"/>
    <property type="match status" value="1"/>
</dbReference>
<evidence type="ECO:0000256" key="3">
    <source>
        <dbReference type="ARBA" id="ARBA00022553"/>
    </source>
</evidence>
<dbReference type="SUPFAM" id="SSF52172">
    <property type="entry name" value="CheY-like"/>
    <property type="match status" value="1"/>
</dbReference>
<name>A0A2L0F0P1_SORCE</name>
<dbReference type="Gene3D" id="3.30.450.40">
    <property type="match status" value="4"/>
</dbReference>
<evidence type="ECO:0000313" key="11">
    <source>
        <dbReference type="EMBL" id="AUX45132.1"/>
    </source>
</evidence>
<dbReference type="Gene3D" id="3.30.565.10">
    <property type="entry name" value="Histidine kinase-like ATPase, C-terminal domain"/>
    <property type="match status" value="1"/>
</dbReference>
<feature type="domain" description="Response regulatory" evidence="9">
    <location>
        <begin position="1107"/>
        <end position="1223"/>
    </location>
</feature>
<dbReference type="InterPro" id="IPR000014">
    <property type="entry name" value="PAS"/>
</dbReference>
<dbReference type="PROSITE" id="PS50113">
    <property type="entry name" value="PAC"/>
    <property type="match status" value="1"/>
</dbReference>
<evidence type="ECO:0000256" key="7">
    <source>
        <dbReference type="SAM" id="MobiDB-lite"/>
    </source>
</evidence>
<dbReference type="InterPro" id="IPR036097">
    <property type="entry name" value="HisK_dim/P_sf"/>
</dbReference>
<dbReference type="InterPro" id="IPR000700">
    <property type="entry name" value="PAS-assoc_C"/>
</dbReference>
<dbReference type="Pfam" id="PF02518">
    <property type="entry name" value="HATPase_c"/>
    <property type="match status" value="1"/>
</dbReference>
<dbReference type="InterPro" id="IPR003018">
    <property type="entry name" value="GAF"/>
</dbReference>
<dbReference type="SUPFAM" id="SSF55785">
    <property type="entry name" value="PYP-like sensor domain (PAS domain)"/>
    <property type="match status" value="1"/>
</dbReference>
<dbReference type="SUPFAM" id="SSF55781">
    <property type="entry name" value="GAF domain-like"/>
    <property type="match status" value="4"/>
</dbReference>
<dbReference type="PANTHER" id="PTHR43547:SF2">
    <property type="entry name" value="HYBRID SIGNAL TRANSDUCTION HISTIDINE KINASE C"/>
    <property type="match status" value="1"/>
</dbReference>
<dbReference type="GO" id="GO:0000155">
    <property type="term" value="F:phosphorelay sensor kinase activity"/>
    <property type="evidence" value="ECO:0007669"/>
    <property type="project" value="InterPro"/>
</dbReference>
<dbReference type="OrthoDB" id="9768069at2"/>
<dbReference type="SUPFAM" id="SSF55874">
    <property type="entry name" value="ATPase domain of HSP90 chaperone/DNA topoisomerase II/histidine kinase"/>
    <property type="match status" value="1"/>
</dbReference>
<dbReference type="InterPro" id="IPR003661">
    <property type="entry name" value="HisK_dim/P_dom"/>
</dbReference>
<accession>A0A2L0F0P1</accession>
<dbReference type="SMART" id="SM00387">
    <property type="entry name" value="HATPase_c"/>
    <property type="match status" value="1"/>
</dbReference>
<comment type="catalytic activity">
    <reaction evidence="1">
        <text>ATP + protein L-histidine = ADP + protein N-phospho-L-histidine.</text>
        <dbReference type="EC" id="2.7.13.3"/>
    </reaction>
</comment>
<evidence type="ECO:0000259" key="8">
    <source>
        <dbReference type="PROSITE" id="PS50109"/>
    </source>
</evidence>
<keyword evidence="4" id="KW-0808">Transferase</keyword>
<organism evidence="11 12">
    <name type="scientific">Sorangium cellulosum</name>
    <name type="common">Polyangium cellulosum</name>
    <dbReference type="NCBI Taxonomy" id="56"/>
    <lineage>
        <taxon>Bacteria</taxon>
        <taxon>Pseudomonadati</taxon>
        <taxon>Myxococcota</taxon>
        <taxon>Polyangia</taxon>
        <taxon>Polyangiales</taxon>
        <taxon>Polyangiaceae</taxon>
        <taxon>Sorangium</taxon>
    </lineage>
</organism>
<feature type="region of interest" description="Disordered" evidence="7">
    <location>
        <begin position="1"/>
        <end position="23"/>
    </location>
</feature>
<dbReference type="InterPro" id="IPR003594">
    <property type="entry name" value="HATPase_dom"/>
</dbReference>
<dbReference type="PROSITE" id="PS50110">
    <property type="entry name" value="RESPONSE_REGULATORY"/>
    <property type="match status" value="1"/>
</dbReference>
<sequence length="1229" mass="134119">MSESFQSDTATTPPGKPSPRDVVTVDELARRPTRQPDHAAENRALLALAAAMAGPPQGVLPKLVSLALELCRADSAGVSLLEEEDGHEVFRWHAVTGAFAPNNGGTMPRNASPCSIVLERSATLLFAHPARQFPSSPPVEPEIVEALTAPFHDGERPVGTVWALSHSDERKFDAEDARLLSSLTQFAATAAQALARARDSKRTDVLLDGQKQVLERVARGEPLEEVLADLCRLVEHQADGKAKASILLVDPDGRRLRHGAAPGLPEAYNRAIDGVEMRPDVGTCCIAAHRREAVVTPDIAADVAWSELRHLPLGLGLKAAWSMPILSAAGDLLGTFGTYFFAARRPTTAERRNVEILARTAAMAIERRRADEALRASEGRHRFLANLAAATQPLADPDEVMAVTARLLAEHLGVDRCAYAQVEDESIYVITGDHTRGVPSIVGRWPVAAFGPEVERCMLANEPYVIDDVDADPRAGQELAAYRATMIQAVICVPLHKDGKFTAAMAVHQKTPRHWTAEEVELVLLVVDRCWEAIERARAARDLLERDERLDYAVRLSGVGFWHCDLPFDELLWDERTKEHFWFPPDARVTIDMFYDRIHPDDREPTRRAIDTSVRDRVGYDVDYRTVDPATAAIKWVRALGGAAYAPDGTPRRFDGVTVDVTARKVDEEQLARLLEREREQRRLLKEVADAALTIHAAGSRDSVLRVVAEEARRILGAHLALTSLTTGDDCAQAITTTSVSGKYTRWRGDGAPMTGEGLAAVVCRTNRPMRLTQAELEAHPAWQGPSGEGDRLRPLRGWLAAPFIDRGGKNLGLVQLSDRCEGEFTEDDEAILVQLAHIACVALENARLYDELRDQDRRKDEFLATLAHELRNPLAPIRTGLEVLRITGDGDQGRKTREMMERQVGHMVRLVDDLLDVSRITRGKVELRRERVELRAVLNSALETSRPLIEAAGHELAIRLPAEPLALDADPTRLAQVFANLFNNATKYTPAGGQIRLVAQRDGGEVVVRVADTGVGIPADMLPKVFDMFTQVGRSIDRAQGGLGIGLTLVRRLVELHGGTIHAESEGPGRGSTFLVRLPLAATERAATAAPPSGRPAVEGHAAGLRVLVVDDNVDGAESLAALLCVSGHDVRTVHTGPQALVAAREFGPGIVFLDIGLPGMNGYEVARRLRAEPDFAGLVVVALTGWGTEEDRRQTRQAGFDHHLTKPVDTAEVHRLIALVAARSRGG</sequence>
<dbReference type="PRINTS" id="PR00344">
    <property type="entry name" value="BCTRLSENSOR"/>
</dbReference>
<dbReference type="Gene3D" id="3.40.50.2300">
    <property type="match status" value="1"/>
</dbReference>
<feature type="modified residue" description="4-aspartylphosphate" evidence="6">
    <location>
        <position position="1156"/>
    </location>
</feature>
<feature type="domain" description="PAC" evidence="10">
    <location>
        <begin position="620"/>
        <end position="673"/>
    </location>
</feature>
<reference evidence="11 12" key="1">
    <citation type="submission" date="2015-09" db="EMBL/GenBank/DDBJ databases">
        <title>Sorangium comparison.</title>
        <authorList>
            <person name="Zaburannyi N."/>
            <person name="Bunk B."/>
            <person name="Overmann J."/>
            <person name="Mueller R."/>
        </authorList>
    </citation>
    <scope>NUCLEOTIDE SEQUENCE [LARGE SCALE GENOMIC DNA]</scope>
    <source>
        <strain evidence="11 12">So ce26</strain>
    </source>
</reference>
<dbReference type="Pfam" id="PF08447">
    <property type="entry name" value="PAS_3"/>
    <property type="match status" value="1"/>
</dbReference>
<dbReference type="EMBL" id="CP012673">
    <property type="protein sequence ID" value="AUX45132.1"/>
    <property type="molecule type" value="Genomic_DNA"/>
</dbReference>
<dbReference type="AlphaFoldDB" id="A0A2L0F0P1"/>
<dbReference type="Pfam" id="PF00072">
    <property type="entry name" value="Response_reg"/>
    <property type="match status" value="1"/>
</dbReference>
<protein>
    <recommendedName>
        <fullName evidence="2">histidine kinase</fullName>
        <ecNumber evidence="2">2.7.13.3</ecNumber>
    </recommendedName>
</protein>
<evidence type="ECO:0000256" key="4">
    <source>
        <dbReference type="ARBA" id="ARBA00022679"/>
    </source>
</evidence>
<gene>
    <name evidence="11" type="ORF">SOCE26_066130</name>
</gene>
<dbReference type="SMART" id="SM00448">
    <property type="entry name" value="REC"/>
    <property type="match status" value="1"/>
</dbReference>
<dbReference type="InterPro" id="IPR013655">
    <property type="entry name" value="PAS_fold_3"/>
</dbReference>
<dbReference type="Pfam" id="PF00512">
    <property type="entry name" value="HisKA"/>
    <property type="match status" value="1"/>
</dbReference>
<dbReference type="Gene3D" id="2.10.70.100">
    <property type="match status" value="1"/>
</dbReference>
<dbReference type="CDD" id="cd00082">
    <property type="entry name" value="HisKA"/>
    <property type="match status" value="1"/>
</dbReference>
<keyword evidence="3 6" id="KW-0597">Phosphoprotein</keyword>
<dbReference type="EC" id="2.7.13.3" evidence="2"/>
<dbReference type="InterPro" id="IPR004358">
    <property type="entry name" value="Sig_transdc_His_kin-like_C"/>
</dbReference>
<dbReference type="InterPro" id="IPR035965">
    <property type="entry name" value="PAS-like_dom_sf"/>
</dbReference>
<evidence type="ECO:0000256" key="6">
    <source>
        <dbReference type="PROSITE-ProRule" id="PRU00169"/>
    </source>
</evidence>
<evidence type="ECO:0000256" key="5">
    <source>
        <dbReference type="ARBA" id="ARBA00022777"/>
    </source>
</evidence>
<dbReference type="Pfam" id="PF01590">
    <property type="entry name" value="GAF"/>
    <property type="match status" value="1"/>
</dbReference>
<dbReference type="PROSITE" id="PS50109">
    <property type="entry name" value="HIS_KIN"/>
    <property type="match status" value="1"/>
</dbReference>
<dbReference type="CDD" id="cd00130">
    <property type="entry name" value="PAS"/>
    <property type="match status" value="1"/>
</dbReference>
<keyword evidence="5" id="KW-0418">Kinase</keyword>
<dbReference type="Pfam" id="PF13185">
    <property type="entry name" value="GAF_2"/>
    <property type="match status" value="3"/>
</dbReference>
<evidence type="ECO:0000313" key="12">
    <source>
        <dbReference type="Proteomes" id="UP000238348"/>
    </source>
</evidence>
<dbReference type="Proteomes" id="UP000238348">
    <property type="component" value="Chromosome"/>
</dbReference>
<feature type="domain" description="Histidine kinase" evidence="8">
    <location>
        <begin position="866"/>
        <end position="1083"/>
    </location>
</feature>
<dbReference type="SUPFAM" id="SSF47384">
    <property type="entry name" value="Homodimeric domain of signal transducing histidine kinase"/>
    <property type="match status" value="1"/>
</dbReference>
<evidence type="ECO:0000256" key="1">
    <source>
        <dbReference type="ARBA" id="ARBA00000085"/>
    </source>
</evidence>
<dbReference type="Gene3D" id="3.30.450.20">
    <property type="entry name" value="PAS domain"/>
    <property type="match status" value="1"/>
</dbReference>
<dbReference type="CDD" id="cd17580">
    <property type="entry name" value="REC_2_DhkD-like"/>
    <property type="match status" value="1"/>
</dbReference>
<dbReference type="Gene3D" id="1.10.287.130">
    <property type="match status" value="1"/>
</dbReference>
<dbReference type="RefSeq" id="WP_159397523.1">
    <property type="nucleotide sequence ID" value="NZ_CP012673.1"/>
</dbReference>
<dbReference type="CDD" id="cd16922">
    <property type="entry name" value="HATPase_EvgS-ArcB-TorS-like"/>
    <property type="match status" value="1"/>
</dbReference>
<evidence type="ECO:0000259" key="9">
    <source>
        <dbReference type="PROSITE" id="PS50110"/>
    </source>
</evidence>
<dbReference type="SMART" id="SM00388">
    <property type="entry name" value="HisKA"/>
    <property type="match status" value="1"/>
</dbReference>
<dbReference type="InterPro" id="IPR001789">
    <property type="entry name" value="Sig_transdc_resp-reg_receiver"/>
</dbReference>
<proteinExistence type="predicted"/>
<dbReference type="FunFam" id="3.30.565.10:FF:000006">
    <property type="entry name" value="Sensor histidine kinase WalK"/>
    <property type="match status" value="1"/>
</dbReference>
<evidence type="ECO:0000256" key="2">
    <source>
        <dbReference type="ARBA" id="ARBA00012438"/>
    </source>
</evidence>
<feature type="compositionally biased region" description="Polar residues" evidence="7">
    <location>
        <begin position="1"/>
        <end position="12"/>
    </location>
</feature>
<dbReference type="InterPro" id="IPR029016">
    <property type="entry name" value="GAF-like_dom_sf"/>
</dbReference>
<dbReference type="InterPro" id="IPR005467">
    <property type="entry name" value="His_kinase_dom"/>
</dbReference>
<dbReference type="InterPro" id="IPR011006">
    <property type="entry name" value="CheY-like_superfamily"/>
</dbReference>
<dbReference type="SMART" id="SM00065">
    <property type="entry name" value="GAF"/>
    <property type="match status" value="4"/>
</dbReference>